<dbReference type="GO" id="GO:0003677">
    <property type="term" value="F:DNA binding"/>
    <property type="evidence" value="ECO:0007669"/>
    <property type="project" value="UniProtKB-KW"/>
</dbReference>
<evidence type="ECO:0000256" key="4">
    <source>
        <dbReference type="SAM" id="MobiDB-lite"/>
    </source>
</evidence>
<dbReference type="SMART" id="SM00347">
    <property type="entry name" value="HTH_MARR"/>
    <property type="match status" value="1"/>
</dbReference>
<dbReference type="InterPro" id="IPR000835">
    <property type="entry name" value="HTH_MarR-typ"/>
</dbReference>
<dbReference type="Proteomes" id="UP000185109">
    <property type="component" value="Plasmid pRsp8C3c"/>
</dbReference>
<dbReference type="Pfam" id="PF01047">
    <property type="entry name" value="MarR"/>
    <property type="match status" value="1"/>
</dbReference>
<evidence type="ECO:0000256" key="3">
    <source>
        <dbReference type="ARBA" id="ARBA00023163"/>
    </source>
</evidence>
<organism evidence="6 7">
    <name type="scientific">Rhizobium etli 8C-3</name>
    <dbReference type="NCBI Taxonomy" id="538025"/>
    <lineage>
        <taxon>Bacteria</taxon>
        <taxon>Pseudomonadati</taxon>
        <taxon>Pseudomonadota</taxon>
        <taxon>Alphaproteobacteria</taxon>
        <taxon>Hyphomicrobiales</taxon>
        <taxon>Rhizobiaceae</taxon>
        <taxon>Rhizobium/Agrobacterium group</taxon>
        <taxon>Rhizobium</taxon>
    </lineage>
</organism>
<dbReference type="InterPro" id="IPR036390">
    <property type="entry name" value="WH_DNA-bd_sf"/>
</dbReference>
<keyword evidence="3" id="KW-0804">Transcription</keyword>
<name>A0A1L5PDL6_RHIET</name>
<dbReference type="Gene3D" id="1.10.10.10">
    <property type="entry name" value="Winged helix-like DNA-binding domain superfamily/Winged helix DNA-binding domain"/>
    <property type="match status" value="1"/>
</dbReference>
<dbReference type="PROSITE" id="PS01117">
    <property type="entry name" value="HTH_MARR_1"/>
    <property type="match status" value="1"/>
</dbReference>
<proteinExistence type="predicted"/>
<keyword evidence="2" id="KW-0238">DNA-binding</keyword>
<dbReference type="PROSITE" id="PS50995">
    <property type="entry name" value="HTH_MARR_2"/>
    <property type="match status" value="1"/>
</dbReference>
<dbReference type="GO" id="GO:0003700">
    <property type="term" value="F:DNA-binding transcription factor activity"/>
    <property type="evidence" value="ECO:0007669"/>
    <property type="project" value="InterPro"/>
</dbReference>
<evidence type="ECO:0000256" key="1">
    <source>
        <dbReference type="ARBA" id="ARBA00023015"/>
    </source>
</evidence>
<protein>
    <submittedName>
        <fullName evidence="6">MarR family transcriptional regulator protein</fullName>
    </submittedName>
</protein>
<evidence type="ECO:0000313" key="7">
    <source>
        <dbReference type="Proteomes" id="UP000185109"/>
    </source>
</evidence>
<reference evidence="6 7" key="1">
    <citation type="submission" date="2016-09" db="EMBL/GenBank/DDBJ databases">
        <title>The complete genome sequences of Rhizobium gallicum, symbiovars gallicum and phaseoli, symbionts associated to common bean (Phaseolus vulgaris).</title>
        <authorList>
            <person name="Bustos P."/>
            <person name="Santamaria R.I."/>
            <person name="Perez-Carrascal O.M."/>
            <person name="Juarez S."/>
            <person name="Lozano L."/>
            <person name="Martinez-Flores I."/>
            <person name="Martinez-Romero E."/>
            <person name="Cevallos M."/>
            <person name="Romero D."/>
            <person name="Davila G."/>
            <person name="Gonzalez V."/>
        </authorList>
    </citation>
    <scope>NUCLEOTIDE SEQUENCE [LARGE SCALE GENOMIC DNA]</scope>
    <source>
        <strain evidence="6 7">8C-3</strain>
        <plasmid evidence="7">Plasmid prsp8c3c</plasmid>
    </source>
</reference>
<keyword evidence="6" id="KW-0614">Plasmid</keyword>
<dbReference type="PANTHER" id="PTHR42756:SF1">
    <property type="entry name" value="TRANSCRIPTIONAL REPRESSOR OF EMRAB OPERON"/>
    <property type="match status" value="1"/>
</dbReference>
<feature type="domain" description="HTH marR-type" evidence="5">
    <location>
        <begin position="1"/>
        <end position="118"/>
    </location>
</feature>
<accession>A0A1L5PDL6</accession>
<dbReference type="SUPFAM" id="SSF46785">
    <property type="entry name" value="Winged helix' DNA-binding domain"/>
    <property type="match status" value="1"/>
</dbReference>
<dbReference type="PRINTS" id="PR00598">
    <property type="entry name" value="HTHMARR"/>
</dbReference>
<evidence type="ECO:0000259" key="5">
    <source>
        <dbReference type="PROSITE" id="PS50995"/>
    </source>
</evidence>
<gene>
    <name evidence="6" type="ORF">AM571_PC00539</name>
</gene>
<feature type="region of interest" description="Disordered" evidence="4">
    <location>
        <begin position="124"/>
        <end position="145"/>
    </location>
</feature>
<geneLocation type="plasmid" evidence="7">
    <name>prsp8c3c</name>
</geneLocation>
<dbReference type="InterPro" id="IPR023187">
    <property type="entry name" value="Tscrpt_reg_MarR-type_CS"/>
</dbReference>
<dbReference type="AlphaFoldDB" id="A0A1L5PDL6"/>
<dbReference type="InterPro" id="IPR036388">
    <property type="entry name" value="WH-like_DNA-bd_sf"/>
</dbReference>
<dbReference type="EMBL" id="CP017244">
    <property type="protein sequence ID" value="APO78277.1"/>
    <property type="molecule type" value="Genomic_DNA"/>
</dbReference>
<sequence length="145" mass="15671">MQLRAAAIDGEEPTPFQSEVVAIVGRNSGIGTLALAQLSGRDKAQITRIVAELETLGLVRRERSTRDRRLSLLTLTNAGDDLFRQISARRTALSATMLGPLTLGEREQLLVMLLKMRSALKSSAESDDETTGVVGSSHSRSARPL</sequence>
<dbReference type="PANTHER" id="PTHR42756">
    <property type="entry name" value="TRANSCRIPTIONAL REGULATOR, MARR"/>
    <property type="match status" value="1"/>
</dbReference>
<keyword evidence="1" id="KW-0805">Transcription regulation</keyword>
<evidence type="ECO:0000313" key="6">
    <source>
        <dbReference type="EMBL" id="APO78277.1"/>
    </source>
</evidence>
<evidence type="ECO:0000256" key="2">
    <source>
        <dbReference type="ARBA" id="ARBA00023125"/>
    </source>
</evidence>